<evidence type="ECO:0000256" key="8">
    <source>
        <dbReference type="ARBA" id="ARBA00023251"/>
    </source>
</evidence>
<dbReference type="AlphaFoldDB" id="A0A505DRI1"/>
<evidence type="ECO:0000256" key="2">
    <source>
        <dbReference type="ARBA" id="ARBA00022448"/>
    </source>
</evidence>
<reference evidence="12 13" key="1">
    <citation type="submission" date="2019-06" db="EMBL/GenBank/DDBJ databases">
        <title>Streptomyces sporangiiformans sp. nov., a novel actinomycete isolated from soil in Mount Song.</title>
        <authorList>
            <person name="Han L."/>
        </authorList>
    </citation>
    <scope>NUCLEOTIDE SEQUENCE [LARGE SCALE GENOMIC DNA]</scope>
    <source>
        <strain evidence="12 13">NEAU-SSA 1</strain>
    </source>
</reference>
<dbReference type="InterPro" id="IPR003439">
    <property type="entry name" value="ABC_transporter-like_ATP-bd"/>
</dbReference>
<dbReference type="InterPro" id="IPR027417">
    <property type="entry name" value="P-loop_NTPase"/>
</dbReference>
<dbReference type="RefSeq" id="WP_119098540.1">
    <property type="nucleotide sequence ID" value="NZ_QXMJ01000034.1"/>
</dbReference>
<dbReference type="SMART" id="SM00382">
    <property type="entry name" value="AAA"/>
    <property type="match status" value="1"/>
</dbReference>
<comment type="subcellular location">
    <subcellularLocation>
        <location evidence="1">Cell membrane</location>
        <topology evidence="1">Peripheral membrane protein</topology>
        <orientation evidence="1">Cytoplasmic side</orientation>
    </subcellularLocation>
</comment>
<dbReference type="InterPro" id="IPR005894">
    <property type="entry name" value="DrrA"/>
</dbReference>
<comment type="caution">
    <text evidence="12">The sequence shown here is derived from an EMBL/GenBank/DDBJ whole genome shotgun (WGS) entry which is preliminary data.</text>
</comment>
<dbReference type="PANTHER" id="PTHR42711">
    <property type="entry name" value="ABC TRANSPORTER ATP-BINDING PROTEIN"/>
    <property type="match status" value="1"/>
</dbReference>
<evidence type="ECO:0000313" key="12">
    <source>
        <dbReference type="EMBL" id="TPQ23914.1"/>
    </source>
</evidence>
<dbReference type="EMBL" id="VCHX02000034">
    <property type="protein sequence ID" value="TPQ23914.1"/>
    <property type="molecule type" value="Genomic_DNA"/>
</dbReference>
<dbReference type="OrthoDB" id="9804819at2"/>
<dbReference type="InterPro" id="IPR050763">
    <property type="entry name" value="ABC_transporter_ATP-binding"/>
</dbReference>
<keyword evidence="2" id="KW-0813">Transport</keyword>
<comment type="similarity">
    <text evidence="9">Belongs to the ABC transporter superfamily. Drug exporter-1 (DrugE1) (TC 3.A.1.105) family.</text>
</comment>
<dbReference type="SUPFAM" id="SSF52540">
    <property type="entry name" value="P-loop containing nucleoside triphosphate hydrolases"/>
    <property type="match status" value="1"/>
</dbReference>
<name>A0A505DRI1_9ACTN</name>
<gene>
    <name evidence="12" type="ORF">FGD71_001595</name>
</gene>
<keyword evidence="8" id="KW-0046">Antibiotic resistance</keyword>
<evidence type="ECO:0000256" key="9">
    <source>
        <dbReference type="ARBA" id="ARBA00049985"/>
    </source>
</evidence>
<dbReference type="PANTHER" id="PTHR42711:SF19">
    <property type="entry name" value="DOXORUBICIN RESISTANCE ATP-BINDING PROTEIN DRRA"/>
    <property type="match status" value="1"/>
</dbReference>
<keyword evidence="6" id="KW-1278">Translocase</keyword>
<sequence length="335" mass="35454">MTVSKPRTALRAEGLVKKFGSVRALDGVDLELPTGQVLGLLGPNGAGKTTTVRCLSTLLRPDGGRAWVNGHDVLKKPHEVRRSMGLSGQFAAVDESLTGYENVVMFARLCGLSKSAAADRAKYLVDRFGLKEAANRPPKTYSGGMRRRLDLASALVGEPAVMVLDEPTTGLDPRGRLDTWDQVGELVSDGTSVLLTTQYLEEADQLADSIAVIDHGRVIAHDTADRLKAQVGADKIRAVAATVDGVAALKEVLAGIGTASPTVEELARTVSVTVAAGVKALGAAIRQLEERGVELVDIGLRRPTLDDVFLSLTGKTEPDASKSAETQDRVPEKVS</sequence>
<dbReference type="PROSITE" id="PS00211">
    <property type="entry name" value="ABC_TRANSPORTER_1"/>
    <property type="match status" value="1"/>
</dbReference>
<keyword evidence="13" id="KW-1185">Reference proteome</keyword>
<feature type="region of interest" description="Disordered" evidence="10">
    <location>
        <begin position="316"/>
        <end position="335"/>
    </location>
</feature>
<dbReference type="Gene3D" id="3.40.50.300">
    <property type="entry name" value="P-loop containing nucleotide triphosphate hydrolases"/>
    <property type="match status" value="1"/>
</dbReference>
<evidence type="ECO:0000259" key="11">
    <source>
        <dbReference type="PROSITE" id="PS50893"/>
    </source>
</evidence>
<keyword evidence="7" id="KW-0472">Membrane</keyword>
<accession>A0A505DRI1</accession>
<dbReference type="NCBIfam" id="TIGR01188">
    <property type="entry name" value="drrA"/>
    <property type="match status" value="1"/>
</dbReference>
<dbReference type="Proteomes" id="UP000317378">
    <property type="component" value="Unassembled WGS sequence"/>
</dbReference>
<evidence type="ECO:0000256" key="5">
    <source>
        <dbReference type="ARBA" id="ARBA00022840"/>
    </source>
</evidence>
<dbReference type="InterPro" id="IPR003593">
    <property type="entry name" value="AAA+_ATPase"/>
</dbReference>
<feature type="domain" description="ABC transporter" evidence="11">
    <location>
        <begin position="10"/>
        <end position="240"/>
    </location>
</feature>
<dbReference type="GO" id="GO:0016887">
    <property type="term" value="F:ATP hydrolysis activity"/>
    <property type="evidence" value="ECO:0007669"/>
    <property type="project" value="InterPro"/>
</dbReference>
<evidence type="ECO:0000256" key="1">
    <source>
        <dbReference type="ARBA" id="ARBA00004413"/>
    </source>
</evidence>
<dbReference type="GO" id="GO:0043215">
    <property type="term" value="P:daunorubicin transport"/>
    <property type="evidence" value="ECO:0007669"/>
    <property type="project" value="InterPro"/>
</dbReference>
<keyword evidence="3" id="KW-1003">Cell membrane</keyword>
<protein>
    <submittedName>
        <fullName evidence="12">ATP-binding cassette domain-containing protein</fullName>
    </submittedName>
</protein>
<dbReference type="InterPro" id="IPR017871">
    <property type="entry name" value="ABC_transporter-like_CS"/>
</dbReference>
<evidence type="ECO:0000313" key="13">
    <source>
        <dbReference type="Proteomes" id="UP000317378"/>
    </source>
</evidence>
<evidence type="ECO:0000256" key="10">
    <source>
        <dbReference type="SAM" id="MobiDB-lite"/>
    </source>
</evidence>
<proteinExistence type="inferred from homology"/>
<evidence type="ECO:0000256" key="6">
    <source>
        <dbReference type="ARBA" id="ARBA00022967"/>
    </source>
</evidence>
<organism evidence="12 13">
    <name type="scientific">Streptomyces sporangiiformans</name>
    <dbReference type="NCBI Taxonomy" id="2315329"/>
    <lineage>
        <taxon>Bacteria</taxon>
        <taxon>Bacillati</taxon>
        <taxon>Actinomycetota</taxon>
        <taxon>Actinomycetes</taxon>
        <taxon>Kitasatosporales</taxon>
        <taxon>Streptomycetaceae</taxon>
        <taxon>Streptomyces</taxon>
    </lineage>
</organism>
<dbReference type="Pfam" id="PF00005">
    <property type="entry name" value="ABC_tran"/>
    <property type="match status" value="1"/>
</dbReference>
<dbReference type="GO" id="GO:1900753">
    <property type="term" value="P:doxorubicin transport"/>
    <property type="evidence" value="ECO:0007669"/>
    <property type="project" value="InterPro"/>
</dbReference>
<evidence type="ECO:0000256" key="3">
    <source>
        <dbReference type="ARBA" id="ARBA00022475"/>
    </source>
</evidence>
<dbReference type="GO" id="GO:0046677">
    <property type="term" value="P:response to antibiotic"/>
    <property type="evidence" value="ECO:0007669"/>
    <property type="project" value="UniProtKB-KW"/>
</dbReference>
<dbReference type="GO" id="GO:0005524">
    <property type="term" value="F:ATP binding"/>
    <property type="evidence" value="ECO:0007669"/>
    <property type="project" value="UniProtKB-KW"/>
</dbReference>
<keyword evidence="5 12" id="KW-0067">ATP-binding</keyword>
<evidence type="ECO:0000256" key="4">
    <source>
        <dbReference type="ARBA" id="ARBA00022741"/>
    </source>
</evidence>
<dbReference type="GO" id="GO:0005886">
    <property type="term" value="C:plasma membrane"/>
    <property type="evidence" value="ECO:0007669"/>
    <property type="project" value="UniProtKB-SubCell"/>
</dbReference>
<evidence type="ECO:0000256" key="7">
    <source>
        <dbReference type="ARBA" id="ARBA00023136"/>
    </source>
</evidence>
<dbReference type="PROSITE" id="PS50893">
    <property type="entry name" value="ABC_TRANSPORTER_2"/>
    <property type="match status" value="1"/>
</dbReference>
<keyword evidence="4" id="KW-0547">Nucleotide-binding</keyword>